<evidence type="ECO:0000256" key="1">
    <source>
        <dbReference type="SAM" id="Phobius"/>
    </source>
</evidence>
<dbReference type="Gene3D" id="1.10.3730.20">
    <property type="match status" value="1"/>
</dbReference>
<evidence type="ECO:0000313" key="3">
    <source>
        <dbReference type="Proteomes" id="UP000653454"/>
    </source>
</evidence>
<comment type="caution">
    <text evidence="2">The sequence shown here is derived from an EMBL/GenBank/DDBJ whole genome shotgun (WGS) entry which is preliminary data.</text>
</comment>
<proteinExistence type="predicted"/>
<dbReference type="EMBL" id="CAJHNJ030000001">
    <property type="protein sequence ID" value="CAG9088460.1"/>
    <property type="molecule type" value="Genomic_DNA"/>
</dbReference>
<accession>A0A8S4CZ11</accession>
<feature type="transmembrane region" description="Helical" evidence="1">
    <location>
        <begin position="66"/>
        <end position="86"/>
    </location>
</feature>
<keyword evidence="1" id="KW-0812">Transmembrane</keyword>
<feature type="transmembrane region" description="Helical" evidence="1">
    <location>
        <begin position="92"/>
        <end position="110"/>
    </location>
</feature>
<dbReference type="InterPro" id="IPR039632">
    <property type="entry name" value="TMEM42"/>
</dbReference>
<dbReference type="OrthoDB" id="5854584at2759"/>
<keyword evidence="3" id="KW-1185">Reference proteome</keyword>
<gene>
    <name evidence="2" type="ORF">PLXY2_LOCUS200</name>
</gene>
<dbReference type="InterPro" id="IPR037185">
    <property type="entry name" value="EmrE-like"/>
</dbReference>
<name>A0A8S4CZ11_PLUXY</name>
<keyword evidence="1" id="KW-0472">Membrane</keyword>
<dbReference type="SUPFAM" id="SSF103481">
    <property type="entry name" value="Multidrug resistance efflux transporter EmrE"/>
    <property type="match status" value="1"/>
</dbReference>
<dbReference type="PANTHER" id="PTHR31965">
    <property type="entry name" value="TRANSMEMBRANE PROTEIN 42"/>
    <property type="match status" value="1"/>
</dbReference>
<evidence type="ECO:0000313" key="2">
    <source>
        <dbReference type="EMBL" id="CAG9088460.1"/>
    </source>
</evidence>
<feature type="transmembrane region" description="Helical" evidence="1">
    <location>
        <begin position="32"/>
        <end position="54"/>
    </location>
</feature>
<dbReference type="KEGG" id="pxy:105393979"/>
<protein>
    <submittedName>
        <fullName evidence="2">(diamondback moth) hypothetical protein</fullName>
    </submittedName>
</protein>
<reference evidence="2" key="1">
    <citation type="submission" date="2020-11" db="EMBL/GenBank/DDBJ databases">
        <authorList>
            <person name="Whiteford S."/>
        </authorList>
    </citation>
    <scope>NUCLEOTIDE SEQUENCE</scope>
</reference>
<organism evidence="2 3">
    <name type="scientific">Plutella xylostella</name>
    <name type="common">Diamondback moth</name>
    <name type="synonym">Plutella maculipennis</name>
    <dbReference type="NCBI Taxonomy" id="51655"/>
    <lineage>
        <taxon>Eukaryota</taxon>
        <taxon>Metazoa</taxon>
        <taxon>Ecdysozoa</taxon>
        <taxon>Arthropoda</taxon>
        <taxon>Hexapoda</taxon>
        <taxon>Insecta</taxon>
        <taxon>Pterygota</taxon>
        <taxon>Neoptera</taxon>
        <taxon>Endopterygota</taxon>
        <taxon>Lepidoptera</taxon>
        <taxon>Glossata</taxon>
        <taxon>Ditrysia</taxon>
        <taxon>Yponomeutoidea</taxon>
        <taxon>Plutellidae</taxon>
        <taxon>Plutella</taxon>
    </lineage>
</organism>
<dbReference type="AlphaFoldDB" id="A0A8S4CZ11"/>
<keyword evidence="1" id="KW-1133">Transmembrane helix</keyword>
<sequence length="117" mass="12315">MIGEVFLSGLCASIGSTLGKLAGTEAVVGNSYVIWIGLLLAMVLVNTWGCRYYLRSLDAASNTVIPTVISSAVNYIISGVIGMSLFGEAVSLRWWAGASLITIGLGMVATPEKKRTE</sequence>
<dbReference type="PANTHER" id="PTHR31965:SF1">
    <property type="entry name" value="TRANSMEMBRANE PROTEIN 42"/>
    <property type="match status" value="1"/>
</dbReference>
<dbReference type="Proteomes" id="UP000653454">
    <property type="component" value="Unassembled WGS sequence"/>
</dbReference>